<evidence type="ECO:0000313" key="2">
    <source>
        <dbReference type="EMBL" id="CAK7346172.1"/>
    </source>
</evidence>
<dbReference type="InterPro" id="IPR006839">
    <property type="entry name" value="DarP"/>
</dbReference>
<gene>
    <name evidence="2" type="ORF">DCAF_LOCUS18843</name>
</gene>
<dbReference type="Proteomes" id="UP001314170">
    <property type="component" value="Unassembled WGS sequence"/>
</dbReference>
<evidence type="ECO:0000313" key="3">
    <source>
        <dbReference type="Proteomes" id="UP001314170"/>
    </source>
</evidence>
<dbReference type="PANTHER" id="PTHR36898">
    <property type="entry name" value="OSJNBB0026I12.6 PROTEIN"/>
    <property type="match status" value="1"/>
</dbReference>
<feature type="region of interest" description="Disordered" evidence="1">
    <location>
        <begin position="128"/>
        <end position="176"/>
    </location>
</feature>
<reference evidence="2 3" key="1">
    <citation type="submission" date="2024-01" db="EMBL/GenBank/DDBJ databases">
        <authorList>
            <person name="Waweru B."/>
        </authorList>
    </citation>
    <scope>NUCLEOTIDE SEQUENCE [LARGE SCALE GENOMIC DNA]</scope>
</reference>
<dbReference type="SUPFAM" id="SSF158710">
    <property type="entry name" value="PSPTO4464-like"/>
    <property type="match status" value="1"/>
</dbReference>
<dbReference type="CDD" id="cd16331">
    <property type="entry name" value="YjgA-like"/>
    <property type="match status" value="1"/>
</dbReference>
<organism evidence="2 3">
    <name type="scientific">Dovyalis caffra</name>
    <dbReference type="NCBI Taxonomy" id="77055"/>
    <lineage>
        <taxon>Eukaryota</taxon>
        <taxon>Viridiplantae</taxon>
        <taxon>Streptophyta</taxon>
        <taxon>Embryophyta</taxon>
        <taxon>Tracheophyta</taxon>
        <taxon>Spermatophyta</taxon>
        <taxon>Magnoliopsida</taxon>
        <taxon>eudicotyledons</taxon>
        <taxon>Gunneridae</taxon>
        <taxon>Pentapetalae</taxon>
        <taxon>rosids</taxon>
        <taxon>fabids</taxon>
        <taxon>Malpighiales</taxon>
        <taxon>Salicaceae</taxon>
        <taxon>Flacourtieae</taxon>
        <taxon>Dovyalis</taxon>
    </lineage>
</organism>
<protein>
    <submittedName>
        <fullName evidence="2">Uncharacterized protein</fullName>
    </submittedName>
</protein>
<sequence>METNSVAAGFPAYTRGRWETDQAAKWANPVYVLSTHLKNSIFTRGAGGRGRVPAMTRTHFAHLQPRDLTALLQRIKEAEVAMARLIRRWPLLHNHCFSNAALIYVLSESLTVSTKANSPRLSLTKVTASNRSLHFRPRGPKLPNSPTRSDFGQGGNVSDSDSEANKSRNQKKREARRAVQWGMELASFSPPQIKRIIKVASLEKGVFDALMLVKRLGPDVREGKRRQYNYIGKLLRDVEPELMDALIYSTKDGDWSRLQGFSGLEEKIVGDKNEGSEESEYEVEEEVSHEYIDVATRWFDGLINRDVKVTNEVYALSSVDLDRQELRKLVRRVHAVQERKGVTEENEQEVDTAITGAKKSLTRFLRGLAKQMASEASHIDL</sequence>
<dbReference type="Gene3D" id="1.10.60.30">
    <property type="entry name" value="PSPTO4464-like domains"/>
    <property type="match status" value="1"/>
</dbReference>
<dbReference type="PANTHER" id="PTHR36898:SF1">
    <property type="entry name" value="OS04G0250700 PROTEIN"/>
    <property type="match status" value="1"/>
</dbReference>
<dbReference type="Pfam" id="PF04751">
    <property type="entry name" value="DarP"/>
    <property type="match status" value="1"/>
</dbReference>
<proteinExistence type="predicted"/>
<accession>A0AAV1S5K8</accession>
<dbReference type="InterPro" id="IPR023153">
    <property type="entry name" value="DarP_sf"/>
</dbReference>
<keyword evidence="3" id="KW-1185">Reference proteome</keyword>
<dbReference type="AlphaFoldDB" id="A0AAV1S5K8"/>
<evidence type="ECO:0000256" key="1">
    <source>
        <dbReference type="SAM" id="MobiDB-lite"/>
    </source>
</evidence>
<dbReference type="EMBL" id="CAWUPB010001173">
    <property type="protein sequence ID" value="CAK7346172.1"/>
    <property type="molecule type" value="Genomic_DNA"/>
</dbReference>
<comment type="caution">
    <text evidence="2">The sequence shown here is derived from an EMBL/GenBank/DDBJ whole genome shotgun (WGS) entry which is preliminary data.</text>
</comment>
<name>A0AAV1S5K8_9ROSI</name>